<dbReference type="GO" id="GO:0015074">
    <property type="term" value="P:DNA integration"/>
    <property type="evidence" value="ECO:0007669"/>
    <property type="project" value="InterPro"/>
</dbReference>
<evidence type="ECO:0000313" key="3">
    <source>
        <dbReference type="Proteomes" id="UP001302429"/>
    </source>
</evidence>
<keyword evidence="3" id="KW-1185">Reference proteome</keyword>
<proteinExistence type="predicted"/>
<evidence type="ECO:0000313" key="2">
    <source>
        <dbReference type="EMBL" id="WOE74035.1"/>
    </source>
</evidence>
<evidence type="ECO:0000259" key="1">
    <source>
        <dbReference type="PROSITE" id="PS50994"/>
    </source>
</evidence>
<dbReference type="NCBIfam" id="NF033594">
    <property type="entry name" value="transpos_ISNCY_2"/>
    <property type="match status" value="1"/>
</dbReference>
<name>A0AA97F7N8_9SPHN</name>
<reference evidence="2 3" key="1">
    <citation type="submission" date="2023-10" db="EMBL/GenBank/DDBJ databases">
        <title>Complete genome sequence of a Sphingomonadaceae bacterium.</title>
        <authorList>
            <person name="Yan C."/>
        </authorList>
    </citation>
    <scope>NUCLEOTIDE SEQUENCE [LARGE SCALE GENOMIC DNA]</scope>
    <source>
        <strain evidence="2 3">SCSIO 66989</strain>
    </source>
</reference>
<feature type="domain" description="Integrase catalytic" evidence="1">
    <location>
        <begin position="137"/>
        <end position="316"/>
    </location>
</feature>
<dbReference type="GO" id="GO:0003676">
    <property type="term" value="F:nucleic acid binding"/>
    <property type="evidence" value="ECO:0007669"/>
    <property type="project" value="InterPro"/>
</dbReference>
<dbReference type="InterPro" id="IPR036397">
    <property type="entry name" value="RNaseH_sf"/>
</dbReference>
<dbReference type="AlphaFoldDB" id="A0AA97F7N8"/>
<dbReference type="PANTHER" id="PTHR35004:SF7">
    <property type="entry name" value="INTEGRASE PROTEIN"/>
    <property type="match status" value="1"/>
</dbReference>
<dbReference type="InterPro" id="IPR009057">
    <property type="entry name" value="Homeodomain-like_sf"/>
</dbReference>
<dbReference type="KEGG" id="acoa:RB602_09190"/>
<dbReference type="Proteomes" id="UP001302429">
    <property type="component" value="Chromosome"/>
</dbReference>
<dbReference type="Gene3D" id="3.30.420.10">
    <property type="entry name" value="Ribonuclease H-like superfamily/Ribonuclease H"/>
    <property type="match status" value="1"/>
</dbReference>
<gene>
    <name evidence="2" type="ORF">RB602_09190</name>
</gene>
<dbReference type="Pfam" id="PF13565">
    <property type="entry name" value="HTH_32"/>
    <property type="match status" value="1"/>
</dbReference>
<dbReference type="InterPro" id="IPR047797">
    <property type="entry name" value="ISNCY_transpos"/>
</dbReference>
<dbReference type="SUPFAM" id="SSF46689">
    <property type="entry name" value="Homeodomain-like"/>
    <property type="match status" value="1"/>
</dbReference>
<accession>A0AA97F7N8</accession>
<dbReference type="InterPro" id="IPR012337">
    <property type="entry name" value="RNaseH-like_sf"/>
</dbReference>
<dbReference type="PANTHER" id="PTHR35004">
    <property type="entry name" value="TRANSPOSASE RV3428C-RELATED"/>
    <property type="match status" value="1"/>
</dbReference>
<organism evidence="2 3">
    <name type="scientific">Alterisphingorhabdus coralli</name>
    <dbReference type="NCBI Taxonomy" id="3071408"/>
    <lineage>
        <taxon>Bacteria</taxon>
        <taxon>Pseudomonadati</taxon>
        <taxon>Pseudomonadota</taxon>
        <taxon>Alphaproteobacteria</taxon>
        <taxon>Sphingomonadales</taxon>
        <taxon>Sphingomonadaceae</taxon>
        <taxon>Alterisphingorhabdus (ex Yan et al. 2024)</taxon>
    </lineage>
</organism>
<protein>
    <submittedName>
        <fullName evidence="2">ISNCY family transposase</fullName>
    </submittedName>
</protein>
<dbReference type="EMBL" id="CP136594">
    <property type="protein sequence ID" value="WOE74035.1"/>
    <property type="molecule type" value="Genomic_DNA"/>
</dbReference>
<dbReference type="InterPro" id="IPR001584">
    <property type="entry name" value="Integrase_cat-core"/>
</dbReference>
<dbReference type="RefSeq" id="WP_317080267.1">
    <property type="nucleotide sequence ID" value="NZ_CP136594.1"/>
</dbReference>
<dbReference type="SUPFAM" id="SSF53098">
    <property type="entry name" value="Ribonuclease H-like"/>
    <property type="match status" value="1"/>
</dbReference>
<dbReference type="PROSITE" id="PS50994">
    <property type="entry name" value="INTEGRASE"/>
    <property type="match status" value="1"/>
</dbReference>
<sequence>MNNKESQHERPTVYTPNEIKRIEWMTLVSYGGASLREAAIALSLSRAQVYRVFQRYCESGGAGLRHQLRGRRSNRAYPTKLKEQVSDIVIKNYSDFGPTLTQEMLEKYHGIQLAKSTIRRWLIQARLWFVDRLKRRRIHRPRKRSARFGQQIQVDGSYHHWFEERGASCVLMLHVDDATGAILHGQFFRSETTNAYLESTRSCVRRHGKPIAIVTDRHAAVGEHYKAALDEIGTIHSFANSPQSKGRVERMNRTLQDRLVKEMRLENISSIEDGNNFIGRYIIGFNEKFARPPKDKKCAFRTITAHDKLDLIFSKRFRRKVSRQLTFSIDGDIFVIAPSAADHHLAGNWVDIRLLTDGCMAVLFDGVCLNAACAY</sequence>